<dbReference type="InterPro" id="IPR011009">
    <property type="entry name" value="Kinase-like_dom_sf"/>
</dbReference>
<evidence type="ECO:0000256" key="2">
    <source>
        <dbReference type="ARBA" id="ARBA00012513"/>
    </source>
</evidence>
<dbReference type="SUPFAM" id="SSF56112">
    <property type="entry name" value="Protein kinase-like (PK-like)"/>
    <property type="match status" value="1"/>
</dbReference>
<dbReference type="Gene3D" id="1.10.510.10">
    <property type="entry name" value="Transferase(Phosphotransferase) domain 1"/>
    <property type="match status" value="1"/>
</dbReference>
<organism evidence="12 13">
    <name type="scientific">Albula glossodonta</name>
    <name type="common">roundjaw bonefish</name>
    <dbReference type="NCBI Taxonomy" id="121402"/>
    <lineage>
        <taxon>Eukaryota</taxon>
        <taxon>Metazoa</taxon>
        <taxon>Chordata</taxon>
        <taxon>Craniata</taxon>
        <taxon>Vertebrata</taxon>
        <taxon>Euteleostomi</taxon>
        <taxon>Actinopterygii</taxon>
        <taxon>Neopterygii</taxon>
        <taxon>Teleostei</taxon>
        <taxon>Albuliformes</taxon>
        <taxon>Albulidae</taxon>
        <taxon>Albula</taxon>
    </lineage>
</organism>
<dbReference type="AlphaFoldDB" id="A0A8T2PKH9"/>
<evidence type="ECO:0000256" key="6">
    <source>
        <dbReference type="ARBA" id="ARBA00022777"/>
    </source>
</evidence>
<evidence type="ECO:0000256" key="7">
    <source>
        <dbReference type="ARBA" id="ARBA00022840"/>
    </source>
</evidence>
<evidence type="ECO:0000256" key="9">
    <source>
        <dbReference type="ARBA" id="ARBA00048679"/>
    </source>
</evidence>
<evidence type="ECO:0000256" key="8">
    <source>
        <dbReference type="ARBA" id="ARBA00047899"/>
    </source>
</evidence>
<dbReference type="InterPro" id="IPR051138">
    <property type="entry name" value="PIM_Ser/Thr_kinase"/>
</dbReference>
<dbReference type="PANTHER" id="PTHR22984:SF11">
    <property type="entry name" value="AURORA KINASE-RELATED"/>
    <property type="match status" value="1"/>
</dbReference>
<evidence type="ECO:0000313" key="12">
    <source>
        <dbReference type="EMBL" id="KAG9350182.1"/>
    </source>
</evidence>
<comment type="caution">
    <text evidence="12">The sequence shown here is derived from an EMBL/GenBank/DDBJ whole genome shotgun (WGS) entry which is preliminary data.</text>
</comment>
<dbReference type="GO" id="GO:0043066">
    <property type="term" value="P:negative regulation of apoptotic process"/>
    <property type="evidence" value="ECO:0007669"/>
    <property type="project" value="TreeGrafter"/>
</dbReference>
<sequence>MDRNSEFRPSDHGPRGDHQKAKRKRSRRELSRQSSISQQHHGRVEQGGSPPCLDTSGNSPSNIDRKRKLLIGSRCLPNYQDLKNFSSASKCRKRKPVAESVYPPQHVDCTSVSPSGLGNKRQCLGNSEGPSVVDLTGLSSSSERKRRVPLPYEVISISSTSSRSTSSSFHQQEQLKGHSAGADGHTILDQRKAFEEKYFEEQRLGEGGFGTVWAGYTKEGLQPTLDGELQQLPLEVALLKLVGKGNPPPMGIAHLLDWFKLPEEVLLVLERPVPSEDLFDYLAKRSPLEEKDAKVIMKQLLEAAQVIHNRGVVHRDLKPENVLIQPDLMQVHLIDFGCGAILQERPFTNFCGTSIYTAPEWFTERKLHGEPSTVWQLGLILYDMLHFERAFNSSKEVIQKKLMLRNKLSAGLQR</sequence>
<dbReference type="OrthoDB" id="8596411at2759"/>
<keyword evidence="4" id="KW-0808">Transferase</keyword>
<dbReference type="EMBL" id="JAFBMS010000008">
    <property type="protein sequence ID" value="KAG9350182.1"/>
    <property type="molecule type" value="Genomic_DNA"/>
</dbReference>
<comment type="similarity">
    <text evidence="1">Belongs to the protein kinase superfamily. CAMK Ser/Thr protein kinase family. PIM subfamily.</text>
</comment>
<comment type="catalytic activity">
    <reaction evidence="8">
        <text>L-threonyl-[protein] + ATP = O-phospho-L-threonyl-[protein] + ADP + H(+)</text>
        <dbReference type="Rhea" id="RHEA:46608"/>
        <dbReference type="Rhea" id="RHEA-COMP:11060"/>
        <dbReference type="Rhea" id="RHEA-COMP:11605"/>
        <dbReference type="ChEBI" id="CHEBI:15378"/>
        <dbReference type="ChEBI" id="CHEBI:30013"/>
        <dbReference type="ChEBI" id="CHEBI:30616"/>
        <dbReference type="ChEBI" id="CHEBI:61977"/>
        <dbReference type="ChEBI" id="CHEBI:456216"/>
        <dbReference type="EC" id="2.7.11.1"/>
    </reaction>
</comment>
<dbReference type="SMART" id="SM00220">
    <property type="entry name" value="S_TKc"/>
    <property type="match status" value="1"/>
</dbReference>
<dbReference type="GO" id="GO:0007346">
    <property type="term" value="P:regulation of mitotic cell cycle"/>
    <property type="evidence" value="ECO:0007669"/>
    <property type="project" value="TreeGrafter"/>
</dbReference>
<dbReference type="GO" id="GO:0005737">
    <property type="term" value="C:cytoplasm"/>
    <property type="evidence" value="ECO:0007669"/>
    <property type="project" value="TreeGrafter"/>
</dbReference>
<dbReference type="PROSITE" id="PS50011">
    <property type="entry name" value="PROTEIN_KINASE_DOM"/>
    <property type="match status" value="1"/>
</dbReference>
<dbReference type="Pfam" id="PF00069">
    <property type="entry name" value="Pkinase"/>
    <property type="match status" value="1"/>
</dbReference>
<protein>
    <recommendedName>
        <fullName evidence="2">non-specific serine/threonine protein kinase</fullName>
        <ecNumber evidence="2">2.7.11.1</ecNumber>
    </recommendedName>
</protein>
<feature type="domain" description="Protein kinase" evidence="11">
    <location>
        <begin position="198"/>
        <end position="414"/>
    </location>
</feature>
<keyword evidence="13" id="KW-1185">Reference proteome</keyword>
<evidence type="ECO:0000256" key="10">
    <source>
        <dbReference type="SAM" id="MobiDB-lite"/>
    </source>
</evidence>
<dbReference type="EC" id="2.7.11.1" evidence="2"/>
<keyword evidence="6" id="KW-0418">Kinase</keyword>
<evidence type="ECO:0000256" key="4">
    <source>
        <dbReference type="ARBA" id="ARBA00022679"/>
    </source>
</evidence>
<proteinExistence type="inferred from homology"/>
<dbReference type="PROSITE" id="PS00108">
    <property type="entry name" value="PROTEIN_KINASE_ST"/>
    <property type="match status" value="1"/>
</dbReference>
<reference evidence="12" key="1">
    <citation type="thesis" date="2021" institute="BYU ScholarsArchive" country="Provo, UT, USA">
        <title>Applications of and Algorithms for Genome Assembly and Genomic Analyses with an Emphasis on Marine Teleosts.</title>
        <authorList>
            <person name="Pickett B.D."/>
        </authorList>
    </citation>
    <scope>NUCLEOTIDE SEQUENCE</scope>
    <source>
        <strain evidence="12">HI-2016</strain>
    </source>
</reference>
<feature type="non-terminal residue" evidence="12">
    <location>
        <position position="1"/>
    </location>
</feature>
<dbReference type="GO" id="GO:0004674">
    <property type="term" value="F:protein serine/threonine kinase activity"/>
    <property type="evidence" value="ECO:0007669"/>
    <property type="project" value="UniProtKB-KW"/>
</dbReference>
<keyword evidence="3" id="KW-0723">Serine/threonine-protein kinase</keyword>
<dbReference type="InterPro" id="IPR000719">
    <property type="entry name" value="Prot_kinase_dom"/>
</dbReference>
<accession>A0A8T2PKH9</accession>
<dbReference type="Gene3D" id="3.30.200.20">
    <property type="entry name" value="Phosphorylase Kinase, domain 1"/>
    <property type="match status" value="2"/>
</dbReference>
<dbReference type="InterPro" id="IPR008271">
    <property type="entry name" value="Ser/Thr_kinase_AS"/>
</dbReference>
<dbReference type="Proteomes" id="UP000824540">
    <property type="component" value="Unassembled WGS sequence"/>
</dbReference>
<keyword evidence="5" id="KW-0547">Nucleotide-binding</keyword>
<dbReference type="PANTHER" id="PTHR22984">
    <property type="entry name" value="SERINE/THREONINE-PROTEIN KINASE PIM"/>
    <property type="match status" value="1"/>
</dbReference>
<evidence type="ECO:0000256" key="3">
    <source>
        <dbReference type="ARBA" id="ARBA00022527"/>
    </source>
</evidence>
<evidence type="ECO:0000256" key="5">
    <source>
        <dbReference type="ARBA" id="ARBA00022741"/>
    </source>
</evidence>
<feature type="region of interest" description="Disordered" evidence="10">
    <location>
        <begin position="1"/>
        <end position="64"/>
    </location>
</feature>
<feature type="compositionally biased region" description="Basic and acidic residues" evidence="10">
    <location>
        <begin position="1"/>
        <end position="19"/>
    </location>
</feature>
<feature type="region of interest" description="Disordered" evidence="10">
    <location>
        <begin position="88"/>
        <end position="144"/>
    </location>
</feature>
<evidence type="ECO:0000259" key="11">
    <source>
        <dbReference type="PROSITE" id="PS50011"/>
    </source>
</evidence>
<name>A0A8T2PKH9_9TELE</name>
<comment type="catalytic activity">
    <reaction evidence="9">
        <text>L-seryl-[protein] + ATP = O-phospho-L-seryl-[protein] + ADP + H(+)</text>
        <dbReference type="Rhea" id="RHEA:17989"/>
        <dbReference type="Rhea" id="RHEA-COMP:9863"/>
        <dbReference type="Rhea" id="RHEA-COMP:11604"/>
        <dbReference type="ChEBI" id="CHEBI:15378"/>
        <dbReference type="ChEBI" id="CHEBI:29999"/>
        <dbReference type="ChEBI" id="CHEBI:30616"/>
        <dbReference type="ChEBI" id="CHEBI:83421"/>
        <dbReference type="ChEBI" id="CHEBI:456216"/>
        <dbReference type="EC" id="2.7.11.1"/>
    </reaction>
</comment>
<feature type="region of interest" description="Disordered" evidence="10">
    <location>
        <begin position="162"/>
        <end position="182"/>
    </location>
</feature>
<keyword evidence="7" id="KW-0067">ATP-binding</keyword>
<evidence type="ECO:0000256" key="1">
    <source>
        <dbReference type="ARBA" id="ARBA00005505"/>
    </source>
</evidence>
<evidence type="ECO:0000313" key="13">
    <source>
        <dbReference type="Proteomes" id="UP000824540"/>
    </source>
</evidence>
<gene>
    <name evidence="12" type="ORF">JZ751_026535</name>
</gene>
<dbReference type="GO" id="GO:0005524">
    <property type="term" value="F:ATP binding"/>
    <property type="evidence" value="ECO:0007669"/>
    <property type="project" value="UniProtKB-KW"/>
</dbReference>